<evidence type="ECO:0000313" key="3">
    <source>
        <dbReference type="Proteomes" id="UP000319836"/>
    </source>
</evidence>
<dbReference type="SUPFAM" id="SSF55961">
    <property type="entry name" value="Bet v1-like"/>
    <property type="match status" value="1"/>
</dbReference>
<dbReference type="InterPro" id="IPR019587">
    <property type="entry name" value="Polyketide_cyclase/dehydratase"/>
</dbReference>
<dbReference type="InterPro" id="IPR023393">
    <property type="entry name" value="START-like_dom_sf"/>
</dbReference>
<sequence>MKLLLTALTGIVALFALVWGIGALVPLHHVATRSARYAASPAQVWSVLSDFMRYDRWAPEVTGVRRLPDRGGHRVYALLRTSAPAGDPHRRSDPALRRNLDLGCHP</sequence>
<protein>
    <recommendedName>
        <fullName evidence="4">SRPBCC family protein</fullName>
    </recommendedName>
</protein>
<gene>
    <name evidence="2" type="ORF">E6K80_09240</name>
</gene>
<comment type="caution">
    <text evidence="2">The sequence shown here is derived from an EMBL/GenBank/DDBJ whole genome shotgun (WGS) entry which is preliminary data.</text>
</comment>
<evidence type="ECO:0000256" key="1">
    <source>
        <dbReference type="SAM" id="MobiDB-lite"/>
    </source>
</evidence>
<dbReference type="Proteomes" id="UP000319836">
    <property type="component" value="Unassembled WGS sequence"/>
</dbReference>
<feature type="compositionally biased region" description="Basic and acidic residues" evidence="1">
    <location>
        <begin position="87"/>
        <end position="100"/>
    </location>
</feature>
<accession>A0A538U305</accession>
<name>A0A538U305_UNCEI</name>
<proteinExistence type="predicted"/>
<evidence type="ECO:0008006" key="4">
    <source>
        <dbReference type="Google" id="ProtNLM"/>
    </source>
</evidence>
<organism evidence="2 3">
    <name type="scientific">Eiseniibacteriota bacterium</name>
    <dbReference type="NCBI Taxonomy" id="2212470"/>
    <lineage>
        <taxon>Bacteria</taxon>
        <taxon>Candidatus Eiseniibacteriota</taxon>
    </lineage>
</organism>
<dbReference type="AlphaFoldDB" id="A0A538U305"/>
<evidence type="ECO:0000313" key="2">
    <source>
        <dbReference type="EMBL" id="TMQ70211.1"/>
    </source>
</evidence>
<dbReference type="EMBL" id="VBPA01000226">
    <property type="protein sequence ID" value="TMQ70211.1"/>
    <property type="molecule type" value="Genomic_DNA"/>
</dbReference>
<reference evidence="2 3" key="1">
    <citation type="journal article" date="2019" name="Nat. Microbiol.">
        <title>Mediterranean grassland soil C-N compound turnover is dependent on rainfall and depth, and is mediated by genomically divergent microorganisms.</title>
        <authorList>
            <person name="Diamond S."/>
            <person name="Andeer P.F."/>
            <person name="Li Z."/>
            <person name="Crits-Christoph A."/>
            <person name="Burstein D."/>
            <person name="Anantharaman K."/>
            <person name="Lane K.R."/>
            <person name="Thomas B.C."/>
            <person name="Pan C."/>
            <person name="Northen T.R."/>
            <person name="Banfield J.F."/>
        </authorList>
    </citation>
    <scope>NUCLEOTIDE SEQUENCE [LARGE SCALE GENOMIC DNA]</scope>
    <source>
        <strain evidence="2">WS_10</strain>
    </source>
</reference>
<dbReference type="Gene3D" id="3.30.530.20">
    <property type="match status" value="1"/>
</dbReference>
<feature type="region of interest" description="Disordered" evidence="1">
    <location>
        <begin position="83"/>
        <end position="106"/>
    </location>
</feature>
<dbReference type="Pfam" id="PF10604">
    <property type="entry name" value="Polyketide_cyc2"/>
    <property type="match status" value="1"/>
</dbReference>